<feature type="non-terminal residue" evidence="1">
    <location>
        <position position="119"/>
    </location>
</feature>
<reference evidence="1" key="1">
    <citation type="submission" date="2020-02" db="EMBL/GenBank/DDBJ databases">
        <authorList>
            <person name="Meier V. D."/>
        </authorList>
    </citation>
    <scope>NUCLEOTIDE SEQUENCE</scope>
    <source>
        <strain evidence="1">AVDCRST_MAG25</strain>
    </source>
</reference>
<name>A0A6J4SDS8_9ACTN</name>
<sequence length="119" mass="12871">EPVRRAAGARDQVCRVAHSARVAVRTILGGGAPGVADRRGSSRAVCFRREGAYHARGRGGGRPGCCAGARHRGRRARASVVVLPRGYTRADRSGRGFEYIEGYREGKSFAQVRFMGAWL</sequence>
<accession>A0A6J4SDS8</accession>
<protein>
    <submittedName>
        <fullName evidence="1">Uncharacterized protein</fullName>
    </submittedName>
</protein>
<evidence type="ECO:0000313" key="1">
    <source>
        <dbReference type="EMBL" id="CAA9493152.1"/>
    </source>
</evidence>
<dbReference type="EMBL" id="CADCVI010000240">
    <property type="protein sequence ID" value="CAA9493152.1"/>
    <property type="molecule type" value="Genomic_DNA"/>
</dbReference>
<proteinExistence type="predicted"/>
<gene>
    <name evidence="1" type="ORF">AVDCRST_MAG25-3474</name>
</gene>
<organism evidence="1">
    <name type="scientific">uncultured Rubrobacteraceae bacterium</name>
    <dbReference type="NCBI Taxonomy" id="349277"/>
    <lineage>
        <taxon>Bacteria</taxon>
        <taxon>Bacillati</taxon>
        <taxon>Actinomycetota</taxon>
        <taxon>Rubrobacteria</taxon>
        <taxon>Rubrobacterales</taxon>
        <taxon>Rubrobacteraceae</taxon>
        <taxon>environmental samples</taxon>
    </lineage>
</organism>
<dbReference type="AlphaFoldDB" id="A0A6J4SDS8"/>
<feature type="non-terminal residue" evidence="1">
    <location>
        <position position="1"/>
    </location>
</feature>